<evidence type="ECO:0000256" key="10">
    <source>
        <dbReference type="ARBA" id="ARBA00034269"/>
    </source>
</evidence>
<dbReference type="OrthoDB" id="9803416at2"/>
<evidence type="ECO:0000256" key="2">
    <source>
        <dbReference type="ARBA" id="ARBA00009765"/>
    </source>
</evidence>
<dbReference type="InterPro" id="IPR045863">
    <property type="entry name" value="CorA_TM1_TM2"/>
</dbReference>
<protein>
    <submittedName>
        <fullName evidence="13">CorA-like Mg2+ transporter protein</fullName>
    </submittedName>
</protein>
<sequence length="63" mass="7361">MRVYRIVAWAAIFAVPTAVAGIYGMNFDFMPELHWKFGYPAVILVIVTICLLLYRGFKRNHWL</sequence>
<dbReference type="SUPFAM" id="SSF144083">
    <property type="entry name" value="Magnesium transport protein CorA, transmembrane region"/>
    <property type="match status" value="1"/>
</dbReference>
<dbReference type="InterPro" id="IPR002523">
    <property type="entry name" value="MgTranspt_CorA/ZnTranspt_ZntB"/>
</dbReference>
<keyword evidence="7 12" id="KW-1133">Transmembrane helix</keyword>
<dbReference type="FunFam" id="1.20.58.340:FF:000004">
    <property type="entry name" value="Magnesium transport protein CorA"/>
    <property type="match status" value="1"/>
</dbReference>
<reference evidence="13 14" key="1">
    <citation type="submission" date="2018-03" db="EMBL/GenBank/DDBJ databases">
        <title>Genomic Encyclopedia of Archaeal and Bacterial Type Strains, Phase II (KMG-II): from individual species to whole genera.</title>
        <authorList>
            <person name="Goeker M."/>
        </authorList>
    </citation>
    <scope>NUCLEOTIDE SEQUENCE [LARGE SCALE GENOMIC DNA]</scope>
    <source>
        <strain evidence="13 14">DSM 100065</strain>
    </source>
</reference>
<gene>
    <name evidence="13" type="ORF">CLV47_10733</name>
</gene>
<comment type="function">
    <text evidence="11">Mediates influx of magnesium ions. Alternates between open and closed states. Activated by low cytoplasmic Mg(2+) levels. Inactive when cytoplasmic Mg(2+) levels are high.</text>
</comment>
<evidence type="ECO:0000256" key="8">
    <source>
        <dbReference type="ARBA" id="ARBA00023065"/>
    </source>
</evidence>
<dbReference type="GO" id="GO:0005886">
    <property type="term" value="C:plasma membrane"/>
    <property type="evidence" value="ECO:0007669"/>
    <property type="project" value="UniProtKB-SubCell"/>
</dbReference>
<dbReference type="Proteomes" id="UP000237752">
    <property type="component" value="Unassembled WGS sequence"/>
</dbReference>
<dbReference type="EMBL" id="PVUE01000007">
    <property type="protein sequence ID" value="PRZ41907.1"/>
    <property type="molecule type" value="Genomic_DNA"/>
</dbReference>
<dbReference type="RefSeq" id="WP_106348871.1">
    <property type="nucleotide sequence ID" value="NZ_PVUE01000007.1"/>
</dbReference>
<comment type="subcellular location">
    <subcellularLocation>
        <location evidence="1">Cell membrane</location>
        <topology evidence="1">Multi-pass membrane protein</topology>
    </subcellularLocation>
</comment>
<evidence type="ECO:0000313" key="14">
    <source>
        <dbReference type="Proteomes" id="UP000237752"/>
    </source>
</evidence>
<evidence type="ECO:0000256" key="3">
    <source>
        <dbReference type="ARBA" id="ARBA00022448"/>
    </source>
</evidence>
<keyword evidence="14" id="KW-1185">Reference proteome</keyword>
<dbReference type="GO" id="GO:0015087">
    <property type="term" value="F:cobalt ion transmembrane transporter activity"/>
    <property type="evidence" value="ECO:0007669"/>
    <property type="project" value="TreeGrafter"/>
</dbReference>
<dbReference type="Pfam" id="PF01544">
    <property type="entry name" value="CorA"/>
    <property type="match status" value="1"/>
</dbReference>
<evidence type="ECO:0000256" key="1">
    <source>
        <dbReference type="ARBA" id="ARBA00004651"/>
    </source>
</evidence>
<evidence type="ECO:0000256" key="9">
    <source>
        <dbReference type="ARBA" id="ARBA00023136"/>
    </source>
</evidence>
<organism evidence="13 14">
    <name type="scientific">Antricoccus suffuscus</name>
    <dbReference type="NCBI Taxonomy" id="1629062"/>
    <lineage>
        <taxon>Bacteria</taxon>
        <taxon>Bacillati</taxon>
        <taxon>Actinomycetota</taxon>
        <taxon>Actinomycetes</taxon>
        <taxon>Geodermatophilales</taxon>
        <taxon>Antricoccaceae</taxon>
        <taxon>Antricoccus</taxon>
    </lineage>
</organism>
<proteinExistence type="inferred from homology"/>
<name>A0A2T1A098_9ACTN</name>
<evidence type="ECO:0000256" key="11">
    <source>
        <dbReference type="ARBA" id="ARBA00045497"/>
    </source>
</evidence>
<dbReference type="GO" id="GO:0015095">
    <property type="term" value="F:magnesium ion transmembrane transporter activity"/>
    <property type="evidence" value="ECO:0007669"/>
    <property type="project" value="TreeGrafter"/>
</dbReference>
<keyword evidence="5 12" id="KW-0812">Transmembrane</keyword>
<comment type="caution">
    <text evidence="13">The sequence shown here is derived from an EMBL/GenBank/DDBJ whole genome shotgun (WGS) entry which is preliminary data.</text>
</comment>
<feature type="transmembrane region" description="Helical" evidence="12">
    <location>
        <begin position="7"/>
        <end position="25"/>
    </location>
</feature>
<dbReference type="GO" id="GO:0050897">
    <property type="term" value="F:cobalt ion binding"/>
    <property type="evidence" value="ECO:0007669"/>
    <property type="project" value="TreeGrafter"/>
</dbReference>
<accession>A0A2T1A098</accession>
<dbReference type="PANTHER" id="PTHR46494:SF1">
    <property type="entry name" value="CORA FAMILY METAL ION TRANSPORTER (EUROFUNG)"/>
    <property type="match status" value="1"/>
</dbReference>
<keyword evidence="8" id="KW-0406">Ion transport</keyword>
<evidence type="ECO:0000256" key="12">
    <source>
        <dbReference type="SAM" id="Phobius"/>
    </source>
</evidence>
<evidence type="ECO:0000256" key="7">
    <source>
        <dbReference type="ARBA" id="ARBA00022989"/>
    </source>
</evidence>
<dbReference type="AlphaFoldDB" id="A0A2T1A098"/>
<evidence type="ECO:0000256" key="4">
    <source>
        <dbReference type="ARBA" id="ARBA00022475"/>
    </source>
</evidence>
<evidence type="ECO:0000256" key="5">
    <source>
        <dbReference type="ARBA" id="ARBA00022692"/>
    </source>
</evidence>
<evidence type="ECO:0000313" key="13">
    <source>
        <dbReference type="EMBL" id="PRZ41907.1"/>
    </source>
</evidence>
<feature type="transmembrane region" description="Helical" evidence="12">
    <location>
        <begin position="37"/>
        <end position="57"/>
    </location>
</feature>
<keyword evidence="6" id="KW-0460">Magnesium</keyword>
<keyword evidence="3" id="KW-0813">Transport</keyword>
<evidence type="ECO:0000256" key="6">
    <source>
        <dbReference type="ARBA" id="ARBA00022842"/>
    </source>
</evidence>
<comment type="catalytic activity">
    <reaction evidence="10">
        <text>Mg(2+)(in) = Mg(2+)(out)</text>
        <dbReference type="Rhea" id="RHEA:29827"/>
        <dbReference type="ChEBI" id="CHEBI:18420"/>
    </reaction>
</comment>
<keyword evidence="9 12" id="KW-0472">Membrane</keyword>
<dbReference type="GO" id="GO:0000287">
    <property type="term" value="F:magnesium ion binding"/>
    <property type="evidence" value="ECO:0007669"/>
    <property type="project" value="TreeGrafter"/>
</dbReference>
<dbReference type="Gene3D" id="1.20.58.340">
    <property type="entry name" value="Magnesium transport protein CorA, transmembrane region"/>
    <property type="match status" value="1"/>
</dbReference>
<dbReference type="PANTHER" id="PTHR46494">
    <property type="entry name" value="CORA FAMILY METAL ION TRANSPORTER (EUROFUNG)"/>
    <property type="match status" value="1"/>
</dbReference>
<keyword evidence="4" id="KW-1003">Cell membrane</keyword>
<comment type="similarity">
    <text evidence="2">Belongs to the CorA metal ion transporter (MIT) (TC 1.A.35) family.</text>
</comment>